<dbReference type="GO" id="GO:0005634">
    <property type="term" value="C:nucleus"/>
    <property type="evidence" value="ECO:0007669"/>
    <property type="project" value="UniProtKB-SubCell"/>
</dbReference>
<dbReference type="InterPro" id="IPR013520">
    <property type="entry name" value="Ribonucl_H"/>
</dbReference>
<feature type="region of interest" description="Disordered" evidence="7">
    <location>
        <begin position="347"/>
        <end position="376"/>
    </location>
</feature>
<dbReference type="Gene3D" id="3.30.420.10">
    <property type="entry name" value="Ribonuclease H-like superfamily/Ribonuclease H"/>
    <property type="match status" value="1"/>
</dbReference>
<feature type="compositionally biased region" description="Polar residues" evidence="7">
    <location>
        <begin position="347"/>
        <end position="362"/>
    </location>
</feature>
<dbReference type="GO" id="GO:0010629">
    <property type="term" value="P:negative regulation of gene expression"/>
    <property type="evidence" value="ECO:0007669"/>
    <property type="project" value="UniProtKB-ARBA"/>
</dbReference>
<dbReference type="InterPro" id="IPR036397">
    <property type="entry name" value="RNaseH_sf"/>
</dbReference>
<dbReference type="AlphaFoldDB" id="A0A1I7SFF3"/>
<dbReference type="WBParaSite" id="BXY_1176500.1">
    <property type="protein sequence ID" value="BXY_1176500.1"/>
    <property type="gene ID" value="BXY_1176500"/>
</dbReference>
<dbReference type="GO" id="GO:0003676">
    <property type="term" value="F:nucleic acid binding"/>
    <property type="evidence" value="ECO:0007669"/>
    <property type="project" value="InterPro"/>
</dbReference>
<evidence type="ECO:0000256" key="4">
    <source>
        <dbReference type="ARBA" id="ARBA00022801"/>
    </source>
</evidence>
<feature type="compositionally biased region" description="Basic and acidic residues" evidence="7">
    <location>
        <begin position="152"/>
        <end position="187"/>
    </location>
</feature>
<evidence type="ECO:0000256" key="2">
    <source>
        <dbReference type="ARBA" id="ARBA00006357"/>
    </source>
</evidence>
<evidence type="ECO:0000256" key="7">
    <source>
        <dbReference type="SAM" id="MobiDB-lite"/>
    </source>
</evidence>
<keyword evidence="6" id="KW-0539">Nucleus</keyword>
<keyword evidence="5" id="KW-0269">Exonuclease</keyword>
<protein>
    <submittedName>
        <fullName evidence="10">Exonuclease domain-containing protein</fullName>
    </submittedName>
</protein>
<dbReference type="GO" id="GO:0004527">
    <property type="term" value="F:exonuclease activity"/>
    <property type="evidence" value="ECO:0007669"/>
    <property type="project" value="UniProtKB-KW"/>
</dbReference>
<dbReference type="PANTHER" id="PTHR12801:SF115">
    <property type="entry name" value="FI18136P1-RELATED"/>
    <property type="match status" value="1"/>
</dbReference>
<evidence type="ECO:0000256" key="6">
    <source>
        <dbReference type="ARBA" id="ARBA00023242"/>
    </source>
</evidence>
<dbReference type="FunFam" id="3.30.420.10:FF:000031">
    <property type="entry name" value="RNA exonuclease 1"/>
    <property type="match status" value="1"/>
</dbReference>
<evidence type="ECO:0000256" key="5">
    <source>
        <dbReference type="ARBA" id="ARBA00022839"/>
    </source>
</evidence>
<name>A0A1I7SFF3_BURXY</name>
<dbReference type="InterPro" id="IPR034922">
    <property type="entry name" value="REX1-like_exo"/>
</dbReference>
<keyword evidence="4" id="KW-0378">Hydrolase</keyword>
<evidence type="ECO:0000259" key="8">
    <source>
        <dbReference type="SMART" id="SM00479"/>
    </source>
</evidence>
<evidence type="ECO:0000313" key="9">
    <source>
        <dbReference type="Proteomes" id="UP000095284"/>
    </source>
</evidence>
<dbReference type="Proteomes" id="UP000095284">
    <property type="component" value="Unplaced"/>
</dbReference>
<accession>A0A1I7SFF3</accession>
<feature type="region of interest" description="Disordered" evidence="7">
    <location>
        <begin position="152"/>
        <end position="190"/>
    </location>
</feature>
<dbReference type="SMART" id="SM00479">
    <property type="entry name" value="EXOIII"/>
    <property type="match status" value="1"/>
</dbReference>
<proteinExistence type="inferred from homology"/>
<reference evidence="10" key="1">
    <citation type="submission" date="2016-11" db="UniProtKB">
        <authorList>
            <consortium name="WormBaseParasite"/>
        </authorList>
    </citation>
    <scope>IDENTIFICATION</scope>
</reference>
<evidence type="ECO:0000256" key="3">
    <source>
        <dbReference type="ARBA" id="ARBA00022722"/>
    </source>
</evidence>
<keyword evidence="3" id="KW-0540">Nuclease</keyword>
<dbReference type="InterPro" id="IPR047021">
    <property type="entry name" value="REXO1/3/4-like"/>
</dbReference>
<comment type="similarity">
    <text evidence="2">Belongs to the REXO1/REXO3 family.</text>
</comment>
<dbReference type="CDD" id="cd06145">
    <property type="entry name" value="REX1_like"/>
    <property type="match status" value="1"/>
</dbReference>
<evidence type="ECO:0000256" key="1">
    <source>
        <dbReference type="ARBA" id="ARBA00004123"/>
    </source>
</evidence>
<feature type="domain" description="Exonuclease" evidence="8">
    <location>
        <begin position="462"/>
        <end position="621"/>
    </location>
</feature>
<sequence length="624" mass="70597">MIPISSVFSHLPCADGFECRRPYCRYNHTAINTPRSPERSATDLVKEGLIPQKKTTEIPSGPVVIQQETYDEYSYQGYYAQDEDEDEPFAPAEPMYNPYDPLGKKAESQKKTKEPVKAKAVEFSMMDKPALPVDLGEDDILLNLNPEAKKEKEVVKTKVPKKPEPPRPIKLSELHTKRRNSKELMKEEQEDEVSIKKRKLTQEHLEELEKKAKLFDMYMKNLHKAADIDAQIKEIEGRRNQMKHDPSFVDSLFEAEPSKPMVEEKPTTSSAITTPILTANSMGKRIVNGKITAKNQMLNRLESAQKANLAKKNEPINISLKLAAEKRAVGGTKTAPSMINKVAKQWATGNGSNRTASSTVSKGETRTAHSGNPPFFEGNSAPFKKELFTWRGRYFATFFDTSWMQNVNKTLESRYACCDGELTVKGCAIQSVHVHETMRKSVLQQFCRTPPPIDKNDRRSNKVYAMDCEMVFTTWGMSVARVSVVDVNDEEVLDIIIKPKDKVLDCNTKFSGLTEEMLEKAEYDLDKARKKLFELINSETILIGHSLESDLRALRLVHRKVVDTAIVFPHRLGPPFKRALRTLASEYLQKIIQEDTSGHCSKEDSSACIQLMLHKVRSEPGSNL</sequence>
<comment type="subcellular location">
    <subcellularLocation>
        <location evidence="1">Nucleus</location>
    </subcellularLocation>
</comment>
<dbReference type="SUPFAM" id="SSF53098">
    <property type="entry name" value="Ribonuclease H-like"/>
    <property type="match status" value="1"/>
</dbReference>
<dbReference type="InterPro" id="IPR012337">
    <property type="entry name" value="RNaseH-like_sf"/>
</dbReference>
<organism evidence="9 10">
    <name type="scientific">Bursaphelenchus xylophilus</name>
    <name type="common">Pinewood nematode worm</name>
    <name type="synonym">Aphelenchoides xylophilus</name>
    <dbReference type="NCBI Taxonomy" id="6326"/>
    <lineage>
        <taxon>Eukaryota</taxon>
        <taxon>Metazoa</taxon>
        <taxon>Ecdysozoa</taxon>
        <taxon>Nematoda</taxon>
        <taxon>Chromadorea</taxon>
        <taxon>Rhabditida</taxon>
        <taxon>Tylenchina</taxon>
        <taxon>Tylenchomorpha</taxon>
        <taxon>Aphelenchoidea</taxon>
        <taxon>Aphelenchoididae</taxon>
        <taxon>Bursaphelenchus</taxon>
    </lineage>
</organism>
<dbReference type="PANTHER" id="PTHR12801">
    <property type="entry name" value="RNA EXONUCLEASE REXO1 / RECO3 FAMILY MEMBER-RELATED"/>
    <property type="match status" value="1"/>
</dbReference>
<evidence type="ECO:0000313" key="10">
    <source>
        <dbReference type="WBParaSite" id="BXY_1176500.1"/>
    </source>
</evidence>